<dbReference type="PANTHER" id="PTHR48466">
    <property type="entry name" value="OS10G0509000 PROTEIN-RELATED"/>
    <property type="match status" value="1"/>
</dbReference>
<evidence type="ECO:0000256" key="4">
    <source>
        <dbReference type="ARBA" id="ARBA00022840"/>
    </source>
</evidence>
<keyword evidence="8" id="KW-0175">Coiled coil</keyword>
<feature type="domain" description="Smr" evidence="9">
    <location>
        <begin position="712"/>
        <end position="787"/>
    </location>
</feature>
<dbReference type="FunFam" id="3.40.50.300:FF:000830">
    <property type="entry name" value="Endonuclease MutS2"/>
    <property type="match status" value="1"/>
</dbReference>
<keyword evidence="2 7" id="KW-0547">Nucleotide-binding</keyword>
<dbReference type="GO" id="GO:0016887">
    <property type="term" value="F:ATP hydrolysis activity"/>
    <property type="evidence" value="ECO:0007669"/>
    <property type="project" value="InterPro"/>
</dbReference>
<dbReference type="PROSITE" id="PS50828">
    <property type="entry name" value="SMR"/>
    <property type="match status" value="1"/>
</dbReference>
<dbReference type="Pfam" id="PF00488">
    <property type="entry name" value="MutS_V"/>
    <property type="match status" value="1"/>
</dbReference>
<evidence type="ECO:0000313" key="10">
    <source>
        <dbReference type="EMBL" id="SDZ97125.1"/>
    </source>
</evidence>
<evidence type="ECO:0000256" key="6">
    <source>
        <dbReference type="ARBA" id="ARBA00023125"/>
    </source>
</evidence>
<comment type="function">
    <text evidence="7">Endonuclease that is involved in the suppression of homologous recombination and thus may have a key role in the control of bacterial genetic diversity.</text>
</comment>
<dbReference type="GO" id="GO:0004519">
    <property type="term" value="F:endonuclease activity"/>
    <property type="evidence" value="ECO:0007669"/>
    <property type="project" value="UniProtKB-UniRule"/>
</dbReference>
<keyword evidence="7" id="KW-0540">Nuclease</keyword>
<dbReference type="SMART" id="SM00533">
    <property type="entry name" value="MUTSd"/>
    <property type="match status" value="1"/>
</dbReference>
<name>A0A1H3XCJ4_9BACT</name>
<comment type="subunit">
    <text evidence="7">Homodimer. Binds to stalled ribosomes, contacting rRNA.</text>
</comment>
<keyword evidence="7" id="KW-0255">Endonuclease</keyword>
<dbReference type="GO" id="GO:0006298">
    <property type="term" value="P:mismatch repair"/>
    <property type="evidence" value="ECO:0007669"/>
    <property type="project" value="InterPro"/>
</dbReference>
<gene>
    <name evidence="7" type="primary">mutS2</name>
    <name evidence="7" type="synonym">rqcU</name>
    <name evidence="10" type="ORF">SAMN05660420_00918</name>
</gene>
<dbReference type="SUPFAM" id="SSF48334">
    <property type="entry name" value="DNA repair protein MutS, domain III"/>
    <property type="match status" value="1"/>
</dbReference>
<dbReference type="EC" id="3.6.4.-" evidence="7"/>
<keyword evidence="11" id="KW-1185">Reference proteome</keyword>
<evidence type="ECO:0000259" key="9">
    <source>
        <dbReference type="PROSITE" id="PS50828"/>
    </source>
</evidence>
<evidence type="ECO:0000256" key="1">
    <source>
        <dbReference type="ARBA" id="ARBA00022730"/>
    </source>
</evidence>
<dbReference type="EMBL" id="FNQN01000002">
    <property type="protein sequence ID" value="SDZ97125.1"/>
    <property type="molecule type" value="Genomic_DNA"/>
</dbReference>
<protein>
    <recommendedName>
        <fullName evidence="7">Endonuclease MutS2</fullName>
        <ecNumber evidence="7">3.1.-.-</ecNumber>
    </recommendedName>
    <alternativeName>
        <fullName evidence="7">Ribosome-associated protein quality control-upstream factor</fullName>
        <shortName evidence="7">RQC-upstream factor</shortName>
        <shortName evidence="7">RqcU</shortName>
        <ecNumber evidence="7">3.6.4.-</ecNumber>
    </alternativeName>
</protein>
<dbReference type="GO" id="GO:0045910">
    <property type="term" value="P:negative regulation of DNA recombination"/>
    <property type="evidence" value="ECO:0007669"/>
    <property type="project" value="InterPro"/>
</dbReference>
<dbReference type="GO" id="GO:0005524">
    <property type="term" value="F:ATP binding"/>
    <property type="evidence" value="ECO:0007669"/>
    <property type="project" value="UniProtKB-UniRule"/>
</dbReference>
<dbReference type="EC" id="3.1.-.-" evidence="7"/>
<dbReference type="InterPro" id="IPR005747">
    <property type="entry name" value="MutS2"/>
</dbReference>
<dbReference type="SMART" id="SM00534">
    <property type="entry name" value="MUTSac"/>
    <property type="match status" value="1"/>
</dbReference>
<keyword evidence="4 7" id="KW-0067">ATP-binding</keyword>
<dbReference type="HAMAP" id="MF_00092">
    <property type="entry name" value="MutS2"/>
    <property type="match status" value="1"/>
</dbReference>
<dbReference type="STRING" id="37625.SAMN05660420_00918"/>
<dbReference type="GO" id="GO:0043023">
    <property type="term" value="F:ribosomal large subunit binding"/>
    <property type="evidence" value="ECO:0007669"/>
    <property type="project" value="UniProtKB-UniRule"/>
</dbReference>
<dbReference type="InterPro" id="IPR000432">
    <property type="entry name" value="DNA_mismatch_repair_MutS_C"/>
</dbReference>
<keyword evidence="3 7" id="KW-0378">Hydrolase</keyword>
<evidence type="ECO:0000256" key="8">
    <source>
        <dbReference type="SAM" id="Coils"/>
    </source>
</evidence>
<keyword evidence="5 7" id="KW-0694">RNA-binding</keyword>
<dbReference type="Gene3D" id="3.40.50.300">
    <property type="entry name" value="P-loop containing nucleotide triphosphate hydrolases"/>
    <property type="match status" value="1"/>
</dbReference>
<evidence type="ECO:0000256" key="3">
    <source>
        <dbReference type="ARBA" id="ARBA00022801"/>
    </source>
</evidence>
<dbReference type="Pfam" id="PF01713">
    <property type="entry name" value="Smr"/>
    <property type="match status" value="1"/>
</dbReference>
<evidence type="ECO:0000256" key="5">
    <source>
        <dbReference type="ARBA" id="ARBA00022884"/>
    </source>
</evidence>
<dbReference type="Proteomes" id="UP000199409">
    <property type="component" value="Unassembled WGS sequence"/>
</dbReference>
<dbReference type="PIRSF" id="PIRSF005814">
    <property type="entry name" value="MutS_YshD"/>
    <property type="match status" value="1"/>
</dbReference>
<dbReference type="InterPro" id="IPR036187">
    <property type="entry name" value="DNA_mismatch_repair_MutS_sf"/>
</dbReference>
<dbReference type="SUPFAM" id="SSF52540">
    <property type="entry name" value="P-loop containing nucleoside triphosphate hydrolases"/>
    <property type="match status" value="1"/>
</dbReference>
<dbReference type="GO" id="GO:0072344">
    <property type="term" value="P:rescue of stalled ribosome"/>
    <property type="evidence" value="ECO:0007669"/>
    <property type="project" value="UniProtKB-UniRule"/>
</dbReference>
<proteinExistence type="inferred from homology"/>
<dbReference type="InterPro" id="IPR007696">
    <property type="entry name" value="DNA_mismatch_repair_MutS_core"/>
</dbReference>
<keyword evidence="6 7" id="KW-0238">DNA-binding</keyword>
<dbReference type="GO" id="GO:0140664">
    <property type="term" value="F:ATP-dependent DNA damage sensor activity"/>
    <property type="evidence" value="ECO:0007669"/>
    <property type="project" value="InterPro"/>
</dbReference>
<evidence type="ECO:0000313" key="11">
    <source>
        <dbReference type="Proteomes" id="UP000199409"/>
    </source>
</evidence>
<dbReference type="SMART" id="SM00463">
    <property type="entry name" value="SMR"/>
    <property type="match status" value="1"/>
</dbReference>
<keyword evidence="1 7" id="KW-0699">rRNA-binding</keyword>
<dbReference type="InterPro" id="IPR027417">
    <property type="entry name" value="P-loop_NTPase"/>
</dbReference>
<evidence type="ECO:0000256" key="7">
    <source>
        <dbReference type="HAMAP-Rule" id="MF_00092"/>
    </source>
</evidence>
<comment type="similarity">
    <text evidence="7">Belongs to the DNA mismatch repair MutS family. MutS2 subfamily.</text>
</comment>
<dbReference type="InterPro" id="IPR036063">
    <property type="entry name" value="Smr_dom_sf"/>
</dbReference>
<comment type="function">
    <text evidence="7">Acts as a ribosome collision sensor, splitting the ribosome into its 2 subunits. Detects stalled/collided 70S ribosomes which it binds and splits by an ATP-hydrolysis driven conformational change. Acts upstream of the ribosome quality control system (RQC), a ribosome-associated complex that mediates the extraction of incompletely synthesized nascent chains from stalled ribosomes and their subsequent degradation. Probably generates substrates for RQC.</text>
</comment>
<feature type="binding site" evidence="7">
    <location>
        <begin position="341"/>
        <end position="348"/>
    </location>
    <ligand>
        <name>ATP</name>
        <dbReference type="ChEBI" id="CHEBI:30616"/>
    </ligand>
</feature>
<sequence length="788" mass="87234">MICSETAMQRLEYPRLKGLLAGQTQSEPGRLSAEQLQPLSAQVDIEAALTEVDEAVQCLNDGQAPSLGGCWDLTELLGQVRAEGSLIATEELLKVVQSLRVMEDCRLWFKTQSQDLSLATLAFNITPLAELQRRLQDSIGSRGELLDSASFVLGDLRYQIRQTRSRIKQQLDQLLTGEHSSSLFQERLITIRNNRYVVPLKSDCRGQLKGFVQDESASGQTLYLEPSQVLEGNNRLQQLAREEQREERRILLELAGLVRRDTPVLQNNQKTLARIDLRFAAGRLSRGYQGCRPELASDSVIELKQARHPLLMEIDGRFDHDAAVGIDVLLGKDCHALVISGPNTGGKSVALKTLGLQLLMLRSGLHVPCHPESRLHLYQHLHVDIGDQQSIAQSLSTFSGHLLKMREILEQADAETLVLLDEAGTGTDPAEGAALVQAVLDQLCQQGAKTLLTTHLGQLKHFAHGQPAIENAAVEFDPETLAPTYRLRYGIPGASSALTTAKRLGLPQHVLQRAVQYLGQEEHDHSALLIKLNRRQQELDQELVLTKRLRLEADSAQQLRKQQLQQLKEKKKEILARATRQADELIAATESRMKVLRRSKPGTVSPQQAIDEKQQFSAARADLSPYRPKLKRSGSVPVQLTVGELVRISALGVEAQVERIQGAEIDLLVGGKRMRQSLEALEQFSPRRFVASSSGGGQVSRSMVDRQIRPEIKLIGQRVDEAMAQLGRFIDDAMLNNLQKIEIIHGSGEGILRRAVREHLAAEAGVTAFYAAPIAQGGDNITIVELRD</sequence>
<feature type="coiled-coil region" evidence="8">
    <location>
        <begin position="553"/>
        <end position="588"/>
    </location>
</feature>
<reference evidence="10 11" key="1">
    <citation type="submission" date="2016-10" db="EMBL/GenBank/DDBJ databases">
        <authorList>
            <person name="de Groot N.N."/>
        </authorList>
    </citation>
    <scope>NUCLEOTIDE SEQUENCE [LARGE SCALE GENOMIC DNA]</scope>
    <source>
        <strain evidence="10 11">DSM 7343</strain>
    </source>
</reference>
<dbReference type="NCBIfam" id="TIGR01069">
    <property type="entry name" value="mutS2"/>
    <property type="match status" value="1"/>
</dbReference>
<evidence type="ECO:0000256" key="2">
    <source>
        <dbReference type="ARBA" id="ARBA00022741"/>
    </source>
</evidence>
<dbReference type="InterPro" id="IPR045076">
    <property type="entry name" value="MutS"/>
</dbReference>
<organism evidence="10 11">
    <name type="scientific">Desulfuromusa kysingii</name>
    <dbReference type="NCBI Taxonomy" id="37625"/>
    <lineage>
        <taxon>Bacteria</taxon>
        <taxon>Pseudomonadati</taxon>
        <taxon>Thermodesulfobacteriota</taxon>
        <taxon>Desulfuromonadia</taxon>
        <taxon>Desulfuromonadales</taxon>
        <taxon>Geopsychrobacteraceae</taxon>
        <taxon>Desulfuromusa</taxon>
    </lineage>
</organism>
<dbReference type="Gene3D" id="3.30.1370.110">
    <property type="match status" value="1"/>
</dbReference>
<dbReference type="PANTHER" id="PTHR48466:SF2">
    <property type="entry name" value="OS10G0509000 PROTEIN"/>
    <property type="match status" value="1"/>
</dbReference>
<dbReference type="AlphaFoldDB" id="A0A1H3XCJ4"/>
<dbReference type="GO" id="GO:0019843">
    <property type="term" value="F:rRNA binding"/>
    <property type="evidence" value="ECO:0007669"/>
    <property type="project" value="UniProtKB-UniRule"/>
</dbReference>
<accession>A0A1H3XCJ4</accession>
<dbReference type="GO" id="GO:0030983">
    <property type="term" value="F:mismatched DNA binding"/>
    <property type="evidence" value="ECO:0007669"/>
    <property type="project" value="InterPro"/>
</dbReference>
<dbReference type="InterPro" id="IPR002625">
    <property type="entry name" value="Smr_dom"/>
</dbReference>